<dbReference type="NCBIfam" id="TIGR00756">
    <property type="entry name" value="PPR"/>
    <property type="match status" value="3"/>
</dbReference>
<evidence type="ECO:0000256" key="3">
    <source>
        <dbReference type="ARBA" id="ARBA00022737"/>
    </source>
</evidence>
<comment type="subcellular location">
    <subcellularLocation>
        <location evidence="1">Mitochondrion</location>
    </subcellularLocation>
</comment>
<feature type="non-terminal residue" evidence="9">
    <location>
        <position position="1"/>
    </location>
</feature>
<dbReference type="InterPro" id="IPR002885">
    <property type="entry name" value="PPR_rpt"/>
</dbReference>
<dbReference type="GO" id="GO:0005739">
    <property type="term" value="C:mitochondrion"/>
    <property type="evidence" value="ECO:0007669"/>
    <property type="project" value="UniProtKB-SubCell"/>
</dbReference>
<name>A0A371F5A8_MUCPR</name>
<evidence type="ECO:0000256" key="5">
    <source>
        <dbReference type="ARBA" id="ARBA00023128"/>
    </source>
</evidence>
<evidence type="ECO:0000256" key="7">
    <source>
        <dbReference type="SAM" id="MobiDB-lite"/>
    </source>
</evidence>
<gene>
    <name evidence="9" type="ORF">CR513_46927</name>
</gene>
<evidence type="ECO:0000313" key="10">
    <source>
        <dbReference type="Proteomes" id="UP000257109"/>
    </source>
</evidence>
<dbReference type="InterPro" id="IPR011990">
    <property type="entry name" value="TPR-like_helical_dom_sf"/>
</dbReference>
<dbReference type="PANTHER" id="PTHR45717:SF58">
    <property type="entry name" value="DNA-BINDING PROTEIN"/>
    <property type="match status" value="1"/>
</dbReference>
<dbReference type="Pfam" id="PF17177">
    <property type="entry name" value="PPR_long"/>
    <property type="match status" value="2"/>
</dbReference>
<feature type="region of interest" description="Disordered" evidence="7">
    <location>
        <begin position="69"/>
        <end position="136"/>
    </location>
</feature>
<dbReference type="OrthoDB" id="739241at2759"/>
<protein>
    <submittedName>
        <fullName evidence="9">Pentatricopeptide repeat-containing protein, mitochondrial</fullName>
    </submittedName>
</protein>
<dbReference type="GO" id="GO:0003729">
    <property type="term" value="F:mRNA binding"/>
    <property type="evidence" value="ECO:0007669"/>
    <property type="project" value="UniProtKB-ARBA"/>
</dbReference>
<organism evidence="9 10">
    <name type="scientific">Mucuna pruriens</name>
    <name type="common">Velvet bean</name>
    <name type="synonym">Dolichos pruriens</name>
    <dbReference type="NCBI Taxonomy" id="157652"/>
    <lineage>
        <taxon>Eukaryota</taxon>
        <taxon>Viridiplantae</taxon>
        <taxon>Streptophyta</taxon>
        <taxon>Embryophyta</taxon>
        <taxon>Tracheophyta</taxon>
        <taxon>Spermatophyta</taxon>
        <taxon>Magnoliopsida</taxon>
        <taxon>eudicotyledons</taxon>
        <taxon>Gunneridae</taxon>
        <taxon>Pentapetalae</taxon>
        <taxon>rosids</taxon>
        <taxon>fabids</taxon>
        <taxon>Fabales</taxon>
        <taxon>Fabaceae</taxon>
        <taxon>Papilionoideae</taxon>
        <taxon>50 kb inversion clade</taxon>
        <taxon>NPAAA clade</taxon>
        <taxon>indigoferoid/millettioid clade</taxon>
        <taxon>Phaseoleae</taxon>
        <taxon>Mucuna</taxon>
    </lineage>
</organism>
<dbReference type="STRING" id="157652.A0A371F5A8"/>
<evidence type="ECO:0000256" key="1">
    <source>
        <dbReference type="ARBA" id="ARBA00004173"/>
    </source>
</evidence>
<reference evidence="9" key="1">
    <citation type="submission" date="2018-05" db="EMBL/GenBank/DDBJ databases">
        <title>Draft genome of Mucuna pruriens seed.</title>
        <authorList>
            <person name="Nnadi N.E."/>
            <person name="Vos R."/>
            <person name="Hasami M.H."/>
            <person name="Devisetty U.K."/>
            <person name="Aguiy J.C."/>
        </authorList>
    </citation>
    <scope>NUCLEOTIDE SEQUENCE [LARGE SCALE GENOMIC DNA]</scope>
    <source>
        <strain evidence="9">JCA_2017</strain>
    </source>
</reference>
<feature type="compositionally biased region" description="Basic and acidic residues" evidence="7">
    <location>
        <begin position="116"/>
        <end position="136"/>
    </location>
</feature>
<dbReference type="FunFam" id="1.25.40.10:FF:000744">
    <property type="entry name" value="Pentatricopeptide repeat-containing protein, mitochondrial"/>
    <property type="match status" value="1"/>
</dbReference>
<dbReference type="AlphaFoldDB" id="A0A371F5A8"/>
<dbReference type="EMBL" id="QJKJ01010518">
    <property type="protein sequence ID" value="RDX73461.1"/>
    <property type="molecule type" value="Genomic_DNA"/>
</dbReference>
<feature type="compositionally biased region" description="Acidic residues" evidence="7">
    <location>
        <begin position="79"/>
        <end position="88"/>
    </location>
</feature>
<feature type="repeat" description="PPR" evidence="6">
    <location>
        <begin position="311"/>
        <end position="345"/>
    </location>
</feature>
<evidence type="ECO:0000313" key="9">
    <source>
        <dbReference type="EMBL" id="RDX73461.1"/>
    </source>
</evidence>
<dbReference type="PROSITE" id="PS51375">
    <property type="entry name" value="PPR"/>
    <property type="match status" value="3"/>
</dbReference>
<dbReference type="InterPro" id="IPR033443">
    <property type="entry name" value="PROP1-like_PPR_dom"/>
</dbReference>
<dbReference type="SUPFAM" id="SSF48452">
    <property type="entry name" value="TPR-like"/>
    <property type="match status" value="1"/>
</dbReference>
<feature type="domain" description="PROP1-like PPR" evidence="8">
    <location>
        <begin position="245"/>
        <end position="403"/>
    </location>
</feature>
<proteinExistence type="inferred from homology"/>
<dbReference type="Proteomes" id="UP000257109">
    <property type="component" value="Unassembled WGS sequence"/>
</dbReference>
<evidence type="ECO:0000256" key="4">
    <source>
        <dbReference type="ARBA" id="ARBA00022946"/>
    </source>
</evidence>
<feature type="domain" description="PROP1-like PPR" evidence="8">
    <location>
        <begin position="426"/>
        <end position="563"/>
    </location>
</feature>
<keyword evidence="5" id="KW-0496">Mitochondrion</keyword>
<keyword evidence="10" id="KW-1185">Reference proteome</keyword>
<evidence type="ECO:0000256" key="2">
    <source>
        <dbReference type="ARBA" id="ARBA00007626"/>
    </source>
</evidence>
<keyword evidence="3" id="KW-0677">Repeat</keyword>
<comment type="caution">
    <text evidence="9">The sequence shown here is derived from an EMBL/GenBank/DDBJ whole genome shotgun (WGS) entry which is preliminary data.</text>
</comment>
<sequence length="609" mass="69808">MWALRRASIPLRARGFNARASCVKLTRTSCVEEESGISESRGVTYGGFLSPKTRYHSGHSASLNFTVRRRELSSSSTKEDDDLEDGFSELETPAGDGNESDNLLISDTDLSDDGEKEGGVEEPHNEIDEVAKEKEKPRRGRVESELFKEILNARGISIHLALDKWLEDGNELTREEVSLAMVNLRKRKMFGRALQLSEWLESKKQFEFIERDYASRLDLIAKSRGLQKAEAYIETIPESCRREIMYRTLLANCVNQNNVKKAEEVFSKMKELDFPLTTFTCNQLLLLYKKVDKKKIADVLLLMEKENVKPSAFTYRILIDTKGQSKDIDGMDQIVDRMKAQGIEPDIKTQAVLVRHYISAGLQDKAETLLKEMESENLKQNRWLCRILLPHYANLGKVDEVGRIWKVCETNPRYDECLAAIEAWGKLNKIDEAEKVFEMMIKKWKLSSKNYSVLLKIYANNKMLEKGKDLIKQMADSGCQIGPLTWDAIVKLYVQAGEVEKADSVLQKAAQQSQMKPVFSTYLTILEQYSRRGDIHNSEKIFYRMKQADYSSRPKMYQVLMNAYINAKLPAYGIRDRLRADNIFPNRILANQLIQVDGFRKNPVSDLLD</sequence>
<dbReference type="PANTHER" id="PTHR45717">
    <property type="entry name" value="OS12G0527900 PROTEIN"/>
    <property type="match status" value="1"/>
</dbReference>
<dbReference type="FunFam" id="1.25.40.10:FF:000394">
    <property type="entry name" value="Pentatricopeptide repeat-containing protein, mitochondrial"/>
    <property type="match status" value="1"/>
</dbReference>
<dbReference type="Gene3D" id="1.25.40.10">
    <property type="entry name" value="Tetratricopeptide repeat domain"/>
    <property type="match status" value="3"/>
</dbReference>
<comment type="similarity">
    <text evidence="2">Belongs to the PPR family. P subfamily.</text>
</comment>
<feature type="repeat" description="PPR" evidence="6">
    <location>
        <begin position="242"/>
        <end position="276"/>
    </location>
</feature>
<feature type="repeat" description="PPR" evidence="6">
    <location>
        <begin position="447"/>
        <end position="481"/>
    </location>
</feature>
<keyword evidence="4" id="KW-0809">Transit peptide</keyword>
<evidence type="ECO:0000256" key="6">
    <source>
        <dbReference type="PROSITE-ProRule" id="PRU00708"/>
    </source>
</evidence>
<evidence type="ECO:0000259" key="8">
    <source>
        <dbReference type="Pfam" id="PF17177"/>
    </source>
</evidence>
<accession>A0A371F5A8</accession>